<keyword evidence="3" id="KW-1185">Reference proteome</keyword>
<reference evidence="2" key="2">
    <citation type="submission" date="2022-07" db="EMBL/GenBank/DDBJ databases">
        <authorList>
            <person name="Goncalves M.F.M."/>
            <person name="Hilario S."/>
            <person name="Van De Peer Y."/>
            <person name="Esteves A.C."/>
            <person name="Alves A."/>
        </authorList>
    </citation>
    <scope>NUCLEOTIDE SEQUENCE</scope>
    <source>
        <strain evidence="2">MUM 19.33</strain>
    </source>
</reference>
<dbReference type="Proteomes" id="UP001055219">
    <property type="component" value="Unassembled WGS sequence"/>
</dbReference>
<protein>
    <submittedName>
        <fullName evidence="2">Uncharacterized protein</fullName>
    </submittedName>
</protein>
<evidence type="ECO:0000313" key="3">
    <source>
        <dbReference type="Proteomes" id="UP001055219"/>
    </source>
</evidence>
<keyword evidence="1" id="KW-0472">Membrane</keyword>
<proteinExistence type="predicted"/>
<keyword evidence="1" id="KW-0812">Transmembrane</keyword>
<accession>A0A9Q0BEF4</accession>
<reference evidence="2" key="1">
    <citation type="journal article" date="2021" name="J Fungi (Basel)">
        <title>Genomic and Metabolomic Analyses of the Marine Fungus Emericellopsis cladophorae: Insights into Saltwater Adaptability Mechanisms and Its Biosynthetic Potential.</title>
        <authorList>
            <person name="Goncalves M.F.M."/>
            <person name="Hilario S."/>
            <person name="Van de Peer Y."/>
            <person name="Esteves A.C."/>
            <person name="Alves A."/>
        </authorList>
    </citation>
    <scope>NUCLEOTIDE SEQUENCE</scope>
    <source>
        <strain evidence="2">MUM 19.33</strain>
    </source>
</reference>
<sequence length="246" mass="27150">MGHCHETATTTHDQGQSLPITLYATPIGTQSKFLGVRKPFKPLGHWAICIQGYCYELTRKAKSAPKKDPAYRVNCEPEESWLARKVEQQRECVPSHVGSTAGYLSPETISYIGELIWVRALQQKYVYDENNCQVFLRLLVDLIGDHATRVAFPAFLDQFVKWAGIGRDAAFYTFAAGASVFAAGVSLTVAPVDTSGSAALAFAASTQMVLQNSTALLNLRHGKEKFIKKAQEEIRTELVEDHILSA</sequence>
<keyword evidence="1" id="KW-1133">Transmembrane helix</keyword>
<feature type="transmembrane region" description="Helical" evidence="1">
    <location>
        <begin position="198"/>
        <end position="219"/>
    </location>
</feature>
<dbReference type="OrthoDB" id="5243409at2759"/>
<feature type="transmembrane region" description="Helical" evidence="1">
    <location>
        <begin position="169"/>
        <end position="192"/>
    </location>
</feature>
<gene>
    <name evidence="2" type="ORF">J7T54_004972</name>
</gene>
<evidence type="ECO:0000256" key="1">
    <source>
        <dbReference type="SAM" id="Phobius"/>
    </source>
</evidence>
<dbReference type="EMBL" id="JAGIXG020000018">
    <property type="protein sequence ID" value="KAI6781806.1"/>
    <property type="molecule type" value="Genomic_DNA"/>
</dbReference>
<name>A0A9Q0BEF4_9HYPO</name>
<organism evidence="2 3">
    <name type="scientific">Emericellopsis cladophorae</name>
    <dbReference type="NCBI Taxonomy" id="2686198"/>
    <lineage>
        <taxon>Eukaryota</taxon>
        <taxon>Fungi</taxon>
        <taxon>Dikarya</taxon>
        <taxon>Ascomycota</taxon>
        <taxon>Pezizomycotina</taxon>
        <taxon>Sordariomycetes</taxon>
        <taxon>Hypocreomycetidae</taxon>
        <taxon>Hypocreales</taxon>
        <taxon>Bionectriaceae</taxon>
        <taxon>Emericellopsis</taxon>
    </lineage>
</organism>
<evidence type="ECO:0000313" key="2">
    <source>
        <dbReference type="EMBL" id="KAI6781806.1"/>
    </source>
</evidence>
<dbReference type="AlphaFoldDB" id="A0A9Q0BEF4"/>
<comment type="caution">
    <text evidence="2">The sequence shown here is derived from an EMBL/GenBank/DDBJ whole genome shotgun (WGS) entry which is preliminary data.</text>
</comment>
<dbReference type="GeneID" id="75831458"/>
<dbReference type="RefSeq" id="XP_051362662.1">
    <property type="nucleotide sequence ID" value="XM_051506015.1"/>
</dbReference>